<keyword evidence="14" id="KW-1185">Reference proteome</keyword>
<accession>A0A135L458</accession>
<keyword evidence="10 11" id="KW-0456">Lyase</keyword>
<dbReference type="RefSeq" id="WP_068724376.1">
    <property type="nucleotide sequence ID" value="NZ_LSKU01000001.1"/>
</dbReference>
<dbReference type="GO" id="GO:0009423">
    <property type="term" value="P:chorismate biosynthetic process"/>
    <property type="evidence" value="ECO:0007669"/>
    <property type="project" value="UniProtKB-UniRule"/>
</dbReference>
<keyword evidence="5 11" id="KW-0285">Flavoprotein</keyword>
<comment type="function">
    <text evidence="11">Catalyzes the anti-1,4-elimination of the C-3 phosphate and the C-6 proR hydrogen from 5-enolpyruvylshikimate-3-phosphate (EPSP) to yield chorismate, which is the branch point compound that serves as the starting substrate for the three terminal pathways of aromatic amino acid biosynthesis. This reaction introduces a second double bond into the aromatic ring system.</text>
</comment>
<keyword evidence="4 11" id="KW-0028">Amino-acid biosynthesis</keyword>
<evidence type="ECO:0000256" key="6">
    <source>
        <dbReference type="ARBA" id="ARBA00022643"/>
    </source>
</evidence>
<dbReference type="InterPro" id="IPR000453">
    <property type="entry name" value="Chorismate_synth"/>
</dbReference>
<comment type="pathway">
    <text evidence="1 11 12">Metabolic intermediate biosynthesis; chorismate biosynthesis; chorismate from D-erythrose 4-phosphate and phosphoenolpyruvate: step 7/7.</text>
</comment>
<dbReference type="PROSITE" id="PS00788">
    <property type="entry name" value="CHORISMATE_SYNTHASE_2"/>
    <property type="match status" value="1"/>
</dbReference>
<sequence>MRFLTAGESHGPQLTAIIEGVPSGFSISIEEINDILKKRQGGYGRGRRMEIENDQVQIKSGIRFGKTTGAPITLVIENKDYSHWKKIMSVDQVDDESARRVSKPRPGHADLNGGLKYNHRDLRNILERSSARETAIRVAVGALVKQLLKPYGIILMSHVVNIGGIQSKTFIQLSVDRSLEQLQKQIEQSEVRCAEEIESNLMIKKIDEAKEIGDSIGGIVEVVALGLPIGLGSHVHWDLKLDGKIAQSILSIQAFKGVEIGMGFKVANLPGSMVHDEILWSEEKGFYRSTNRAGGIEGGMTTGEPLIVRGVMKPIPTLYKPLQSVDIDTKEAFAASIERSDACAVPAASIVAEHVIAWELANAFFEKFSGDSYEEITHQYQIYKEQIRKY</sequence>
<comment type="cofactor">
    <cofactor evidence="11 12">
        <name>FMNH2</name>
        <dbReference type="ChEBI" id="CHEBI:57618"/>
    </cofactor>
    <text evidence="11 12">Reduced FMN (FMNH(2)).</text>
</comment>
<evidence type="ECO:0000256" key="10">
    <source>
        <dbReference type="ARBA" id="ARBA00023239"/>
    </source>
</evidence>
<dbReference type="PIRSF" id="PIRSF001456">
    <property type="entry name" value="Chorismate_synth"/>
    <property type="match status" value="1"/>
</dbReference>
<evidence type="ECO:0000313" key="13">
    <source>
        <dbReference type="EMBL" id="KXG43633.1"/>
    </source>
</evidence>
<organism evidence="13 14">
    <name type="scientific">Tepidibacillus decaturensis</name>
    <dbReference type="NCBI Taxonomy" id="1413211"/>
    <lineage>
        <taxon>Bacteria</taxon>
        <taxon>Bacillati</taxon>
        <taxon>Bacillota</taxon>
        <taxon>Bacilli</taxon>
        <taxon>Bacillales</taxon>
        <taxon>Bacillaceae</taxon>
        <taxon>Tepidibacillus</taxon>
    </lineage>
</organism>
<dbReference type="HAMAP" id="MF_00300">
    <property type="entry name" value="Chorismate_synth"/>
    <property type="match status" value="1"/>
</dbReference>
<dbReference type="GO" id="GO:0008652">
    <property type="term" value="P:amino acid biosynthetic process"/>
    <property type="evidence" value="ECO:0007669"/>
    <property type="project" value="UniProtKB-KW"/>
</dbReference>
<name>A0A135L458_9BACI</name>
<dbReference type="Pfam" id="PF01264">
    <property type="entry name" value="Chorismate_synt"/>
    <property type="match status" value="1"/>
</dbReference>
<evidence type="ECO:0000256" key="4">
    <source>
        <dbReference type="ARBA" id="ARBA00022605"/>
    </source>
</evidence>
<reference evidence="13 14" key="1">
    <citation type="submission" date="2016-02" db="EMBL/GenBank/DDBJ databases">
        <title>Draft Genome for Tepidibacillus decaturensis nov. sp. Strain Z9, an Anaerobic, Moderately Thermophilic and Heterotrophic Bacterium from Deep Subsurface of the Illinois Basin, USA.</title>
        <authorList>
            <person name="Dong Y."/>
            <person name="Chang J.Y."/>
            <person name="Sanford R."/>
            <person name="Fouke B.W."/>
        </authorList>
    </citation>
    <scope>NUCLEOTIDE SEQUENCE [LARGE SCALE GENOMIC DNA]</scope>
    <source>
        <strain evidence="13 14">Z9</strain>
    </source>
</reference>
<evidence type="ECO:0000313" key="14">
    <source>
        <dbReference type="Proteomes" id="UP000070352"/>
    </source>
</evidence>
<dbReference type="Gene3D" id="3.60.150.10">
    <property type="entry name" value="Chorismate synthase AroC"/>
    <property type="match status" value="1"/>
</dbReference>
<dbReference type="AlphaFoldDB" id="A0A135L458"/>
<dbReference type="GO" id="GO:0005829">
    <property type="term" value="C:cytosol"/>
    <property type="evidence" value="ECO:0007669"/>
    <property type="project" value="TreeGrafter"/>
</dbReference>
<feature type="binding site" evidence="11">
    <location>
        <begin position="128"/>
        <end position="130"/>
    </location>
    <ligand>
        <name>FMN</name>
        <dbReference type="ChEBI" id="CHEBI:58210"/>
    </ligand>
</feature>
<dbReference type="STRING" id="1413211.U473_06090"/>
<dbReference type="EMBL" id="LSKU01000001">
    <property type="protein sequence ID" value="KXG43633.1"/>
    <property type="molecule type" value="Genomic_DNA"/>
</dbReference>
<keyword evidence="7 11" id="KW-0274">FAD</keyword>
<dbReference type="GO" id="GO:0009073">
    <property type="term" value="P:aromatic amino acid family biosynthetic process"/>
    <property type="evidence" value="ECO:0007669"/>
    <property type="project" value="UniProtKB-KW"/>
</dbReference>
<evidence type="ECO:0000256" key="1">
    <source>
        <dbReference type="ARBA" id="ARBA00005044"/>
    </source>
</evidence>
<feature type="binding site" evidence="11">
    <location>
        <position position="339"/>
    </location>
    <ligand>
        <name>FMN</name>
        <dbReference type="ChEBI" id="CHEBI:58210"/>
    </ligand>
</feature>
<dbReference type="PANTHER" id="PTHR21085:SF0">
    <property type="entry name" value="CHORISMATE SYNTHASE"/>
    <property type="match status" value="1"/>
</dbReference>
<dbReference type="InterPro" id="IPR035904">
    <property type="entry name" value="Chorismate_synth_AroC_sf"/>
</dbReference>
<comment type="caution">
    <text evidence="13">The sequence shown here is derived from an EMBL/GenBank/DDBJ whole genome shotgun (WGS) entry which is preliminary data.</text>
</comment>
<dbReference type="PANTHER" id="PTHR21085">
    <property type="entry name" value="CHORISMATE SYNTHASE"/>
    <property type="match status" value="1"/>
</dbReference>
<dbReference type="SUPFAM" id="SSF103263">
    <property type="entry name" value="Chorismate synthase, AroC"/>
    <property type="match status" value="1"/>
</dbReference>
<dbReference type="NCBIfam" id="TIGR00033">
    <property type="entry name" value="aroC"/>
    <property type="match status" value="1"/>
</dbReference>
<evidence type="ECO:0000256" key="8">
    <source>
        <dbReference type="ARBA" id="ARBA00022857"/>
    </source>
</evidence>
<evidence type="ECO:0000256" key="7">
    <source>
        <dbReference type="ARBA" id="ARBA00022827"/>
    </source>
</evidence>
<dbReference type="Proteomes" id="UP000070352">
    <property type="component" value="Unassembled WGS sequence"/>
</dbReference>
<keyword evidence="9 11" id="KW-0057">Aromatic amino acid biosynthesis</keyword>
<evidence type="ECO:0000256" key="12">
    <source>
        <dbReference type="RuleBase" id="RU000605"/>
    </source>
</evidence>
<dbReference type="GO" id="GO:0010181">
    <property type="term" value="F:FMN binding"/>
    <property type="evidence" value="ECO:0007669"/>
    <property type="project" value="TreeGrafter"/>
</dbReference>
<feature type="binding site" evidence="11">
    <location>
        <position position="45"/>
    </location>
    <ligand>
        <name>NADP(+)</name>
        <dbReference type="ChEBI" id="CHEBI:58349"/>
    </ligand>
</feature>
<dbReference type="NCBIfam" id="NF003793">
    <property type="entry name" value="PRK05382.1"/>
    <property type="match status" value="1"/>
</dbReference>
<proteinExistence type="inferred from homology"/>
<comment type="similarity">
    <text evidence="2 11 12">Belongs to the chorismate synthase family.</text>
</comment>
<dbReference type="FunFam" id="3.60.150.10:FF:000002">
    <property type="entry name" value="Chorismate synthase"/>
    <property type="match status" value="1"/>
</dbReference>
<gene>
    <name evidence="11" type="primary">aroC</name>
    <name evidence="13" type="ORF">U473_06090</name>
</gene>
<dbReference type="PROSITE" id="PS00787">
    <property type="entry name" value="CHORISMATE_SYNTHASE_1"/>
    <property type="match status" value="1"/>
</dbReference>
<keyword evidence="8 11" id="KW-0521">NADP</keyword>
<dbReference type="CDD" id="cd07304">
    <property type="entry name" value="Chorismate_synthase"/>
    <property type="match status" value="1"/>
</dbReference>
<dbReference type="UniPathway" id="UPA00053">
    <property type="reaction ID" value="UER00090"/>
</dbReference>
<dbReference type="EC" id="4.2.3.5" evidence="3 11"/>
<dbReference type="GO" id="GO:0004107">
    <property type="term" value="F:chorismate synthase activity"/>
    <property type="evidence" value="ECO:0007669"/>
    <property type="project" value="UniProtKB-UniRule"/>
</dbReference>
<feature type="binding site" evidence="11">
    <location>
        <position position="298"/>
    </location>
    <ligand>
        <name>FMN</name>
        <dbReference type="ChEBI" id="CHEBI:58210"/>
    </ligand>
</feature>
<evidence type="ECO:0000256" key="9">
    <source>
        <dbReference type="ARBA" id="ARBA00023141"/>
    </source>
</evidence>
<evidence type="ECO:0000256" key="5">
    <source>
        <dbReference type="ARBA" id="ARBA00022630"/>
    </source>
</evidence>
<feature type="binding site" evidence="11">
    <location>
        <begin position="253"/>
        <end position="254"/>
    </location>
    <ligand>
        <name>FMN</name>
        <dbReference type="ChEBI" id="CHEBI:58210"/>
    </ligand>
</feature>
<feature type="binding site" evidence="11">
    <location>
        <begin position="313"/>
        <end position="317"/>
    </location>
    <ligand>
        <name>FMN</name>
        <dbReference type="ChEBI" id="CHEBI:58210"/>
    </ligand>
</feature>
<dbReference type="InterPro" id="IPR020541">
    <property type="entry name" value="Chorismate_synthase_CS"/>
</dbReference>
<comment type="catalytic activity">
    <reaction evidence="11 12">
        <text>5-O-(1-carboxyvinyl)-3-phosphoshikimate = chorismate + phosphate</text>
        <dbReference type="Rhea" id="RHEA:21020"/>
        <dbReference type="ChEBI" id="CHEBI:29748"/>
        <dbReference type="ChEBI" id="CHEBI:43474"/>
        <dbReference type="ChEBI" id="CHEBI:57701"/>
        <dbReference type="EC" id="4.2.3.5"/>
    </reaction>
</comment>
<evidence type="ECO:0000256" key="3">
    <source>
        <dbReference type="ARBA" id="ARBA00013036"/>
    </source>
</evidence>
<protein>
    <recommendedName>
        <fullName evidence="3 11">Chorismate synthase</fullName>
        <shortName evidence="11">CS</shortName>
        <ecNumber evidence="3 11">4.2.3.5</ecNumber>
    </recommendedName>
    <alternativeName>
        <fullName evidence="11">5-enolpyruvylshikimate-3-phosphate phospholyase</fullName>
    </alternativeName>
</protein>
<evidence type="ECO:0000256" key="2">
    <source>
        <dbReference type="ARBA" id="ARBA00008014"/>
    </source>
</evidence>
<feature type="binding site" evidence="11">
    <location>
        <position position="39"/>
    </location>
    <ligand>
        <name>NADP(+)</name>
        <dbReference type="ChEBI" id="CHEBI:58349"/>
    </ligand>
</feature>
<comment type="subunit">
    <text evidence="11">Homotetramer.</text>
</comment>
<keyword evidence="6 11" id="KW-0288">FMN</keyword>
<dbReference type="OrthoDB" id="9771806at2"/>
<evidence type="ECO:0000256" key="11">
    <source>
        <dbReference type="HAMAP-Rule" id="MF_00300"/>
    </source>
</evidence>